<organism evidence="3 4">
    <name type="scientific">Syntrophobacter fumaroxidans (strain DSM 10017 / MPOB)</name>
    <dbReference type="NCBI Taxonomy" id="335543"/>
    <lineage>
        <taxon>Bacteria</taxon>
        <taxon>Pseudomonadati</taxon>
        <taxon>Thermodesulfobacteriota</taxon>
        <taxon>Syntrophobacteria</taxon>
        <taxon>Syntrophobacterales</taxon>
        <taxon>Syntrophobacteraceae</taxon>
        <taxon>Syntrophobacter</taxon>
    </lineage>
</organism>
<evidence type="ECO:0000313" key="4">
    <source>
        <dbReference type="Proteomes" id="UP000001784"/>
    </source>
</evidence>
<accession>A0LJX8</accession>
<feature type="transmembrane region" description="Helical" evidence="1">
    <location>
        <begin position="212"/>
        <end position="230"/>
    </location>
</feature>
<dbReference type="AlphaFoldDB" id="A0LJX8"/>
<dbReference type="Proteomes" id="UP000001784">
    <property type="component" value="Chromosome"/>
</dbReference>
<dbReference type="STRING" id="335543.Sfum_2047"/>
<dbReference type="KEGG" id="sfu:Sfum_2047"/>
<feature type="domain" description="DUF2157" evidence="2">
    <location>
        <begin position="10"/>
        <end position="150"/>
    </location>
</feature>
<feature type="transmembrane region" description="Helical" evidence="1">
    <location>
        <begin position="72"/>
        <end position="90"/>
    </location>
</feature>
<proteinExistence type="predicted"/>
<feature type="transmembrane region" description="Helical" evidence="1">
    <location>
        <begin position="127"/>
        <end position="144"/>
    </location>
</feature>
<name>A0LJX8_SYNFM</name>
<dbReference type="Pfam" id="PF09925">
    <property type="entry name" value="DUF2157"/>
    <property type="match status" value="1"/>
</dbReference>
<dbReference type="HOGENOM" id="CLU_050363_1_0_7"/>
<gene>
    <name evidence="3" type="ordered locus">Sfum_2047</name>
</gene>
<dbReference type="EMBL" id="CP000478">
    <property type="protein sequence ID" value="ABK17730.1"/>
    <property type="molecule type" value="Genomic_DNA"/>
</dbReference>
<feature type="transmembrane region" description="Helical" evidence="1">
    <location>
        <begin position="182"/>
        <end position="200"/>
    </location>
</feature>
<protein>
    <recommendedName>
        <fullName evidence="2">DUF2157 domain-containing protein</fullName>
    </recommendedName>
</protein>
<feature type="transmembrane region" description="Helical" evidence="1">
    <location>
        <begin position="46"/>
        <end position="66"/>
    </location>
</feature>
<evidence type="ECO:0000313" key="3">
    <source>
        <dbReference type="EMBL" id="ABK17730.1"/>
    </source>
</evidence>
<feature type="transmembrane region" description="Helical" evidence="1">
    <location>
        <begin position="242"/>
        <end position="258"/>
    </location>
</feature>
<keyword evidence="1" id="KW-1133">Transmembrane helix</keyword>
<keyword evidence="1" id="KW-0472">Membrane</keyword>
<evidence type="ECO:0000256" key="1">
    <source>
        <dbReference type="SAM" id="Phobius"/>
    </source>
</evidence>
<dbReference type="eggNOG" id="COG4984">
    <property type="taxonomic scope" value="Bacteria"/>
</dbReference>
<feature type="transmembrane region" description="Helical" evidence="1">
    <location>
        <begin position="265"/>
        <end position="288"/>
    </location>
</feature>
<dbReference type="InterPro" id="IPR018677">
    <property type="entry name" value="DUF2157"/>
</dbReference>
<evidence type="ECO:0000259" key="2">
    <source>
        <dbReference type="Pfam" id="PF09925"/>
    </source>
</evidence>
<keyword evidence="4" id="KW-1185">Reference proteome</keyword>
<feature type="transmembrane region" description="Helical" evidence="1">
    <location>
        <begin position="294"/>
        <end position="314"/>
    </location>
</feature>
<keyword evidence="1" id="KW-0812">Transmembrane</keyword>
<dbReference type="InParanoid" id="A0LJX8"/>
<reference evidence="3 4" key="1">
    <citation type="submission" date="2006-10" db="EMBL/GenBank/DDBJ databases">
        <title>Complete sequence of Syntrophobacter fumaroxidans MPOB.</title>
        <authorList>
            <consortium name="US DOE Joint Genome Institute"/>
            <person name="Copeland A."/>
            <person name="Lucas S."/>
            <person name="Lapidus A."/>
            <person name="Barry K."/>
            <person name="Detter J.C."/>
            <person name="Glavina del Rio T."/>
            <person name="Hammon N."/>
            <person name="Israni S."/>
            <person name="Pitluck S."/>
            <person name="Goltsman E.G."/>
            <person name="Martinez M."/>
            <person name="Schmutz J."/>
            <person name="Larimer F."/>
            <person name="Land M."/>
            <person name="Hauser L."/>
            <person name="Kyrpides N."/>
            <person name="Kim E."/>
            <person name="Boone D.R."/>
            <person name="Brockman F."/>
            <person name="Culley D."/>
            <person name="Ferry J."/>
            <person name="Gunsalus R."/>
            <person name="McInerney M.J."/>
            <person name="Morrison M."/>
            <person name="Plugge C."/>
            <person name="Rohlin L."/>
            <person name="Scholten J."/>
            <person name="Sieber J."/>
            <person name="Stams A.J.M."/>
            <person name="Worm P."/>
            <person name="Henstra A.M."/>
            <person name="Richardson P."/>
        </authorList>
    </citation>
    <scope>NUCLEOTIDE SEQUENCE [LARGE SCALE GENOMIC DNA]</scope>
    <source>
        <strain evidence="4">DSM 10017 / MPOB</strain>
    </source>
</reference>
<dbReference type="RefSeq" id="WP_011698899.1">
    <property type="nucleotide sequence ID" value="NC_008554.1"/>
</dbReference>
<sequence>MTDRRREILEWAEQGRLAPEDVRRALKLAGVLPSGGDWRLFLDRMLLWMGSVMTAAGVVFFLAYNWNEIGHFTKFGMVEAVFLATLFLVWKLGLERPAGKAALLGGAVLVGAIFALIGQTYQTGADSFELFATWAVLIVPWVLVGRFAALCVFWLLLVNLAVTLYTTAFHGFTGVVFGPERLLWQLLGLNTAALAIWEILAAHGVAWLRERWAARLIITAGGALCTVLAVSDLCLRRGSSGWGFPVWLAWLAAVYVVYRFRIKDLYALAGGVLSVIVTVTCFLGKHMLRDHQAGSFLFIGLVVIALSAAGGWWLKRVAAEEKR</sequence>
<feature type="transmembrane region" description="Helical" evidence="1">
    <location>
        <begin position="102"/>
        <end position="121"/>
    </location>
</feature>
<feature type="transmembrane region" description="Helical" evidence="1">
    <location>
        <begin position="151"/>
        <end position="170"/>
    </location>
</feature>